<dbReference type="Pfam" id="PF13968">
    <property type="entry name" value="DUF4220"/>
    <property type="match status" value="1"/>
</dbReference>
<keyword evidence="1" id="KW-0812">Transmembrane</keyword>
<name>A0A6A6NH14_HEVBR</name>
<dbReference type="InterPro" id="IPR025315">
    <property type="entry name" value="DUF4220"/>
</dbReference>
<keyword evidence="1" id="KW-1133">Transmembrane helix</keyword>
<feature type="transmembrane region" description="Helical" evidence="1">
    <location>
        <begin position="123"/>
        <end position="143"/>
    </location>
</feature>
<keyword evidence="1" id="KW-0472">Membrane</keyword>
<sequence>MEIFPSTLRKLWKGWELRALVLLSLVLQIILILFGNRRKLSRRIWVRVLLWWAYLMADWVATVVLGAFLNNMGEVYENKREGAKGIDLDADTQLTAFWAPFLLLHLGGPDTTTAYYPEDNELWLMHFLELGVHAGMALYIFLLPWTGSRFSIFTWPMLLSGMVKYGERTWTLRSASNDQFKNSTLTTPDPVPNYNKFMEEFTLMQCEGFYLELQEVIEEQVQVDISSMVDTSIVDIHELLKAHYVFMIIKRLFVGLIFSVQELNNIQLFFKGIYCKNAFKMIVTELGFMYDVLYTKATIINSRKGCCLRFISLTSTCIVLVFLSLSNKHNCMKVDIAITFLLLVIAIFLDMYSVLLLVSSDWTDITSNKFDLFHLHYDTVIYQNW</sequence>
<keyword evidence="4" id="KW-1185">Reference proteome</keyword>
<dbReference type="EMBL" id="JAAGAX010000001">
    <property type="protein sequence ID" value="KAF2324396.1"/>
    <property type="molecule type" value="Genomic_DNA"/>
</dbReference>
<reference evidence="3 4" key="1">
    <citation type="journal article" date="2020" name="Mol. Plant">
        <title>The Chromosome-Based Rubber Tree Genome Provides New Insights into Spurge Genome Evolution and Rubber Biosynthesis.</title>
        <authorList>
            <person name="Liu J."/>
            <person name="Shi C."/>
            <person name="Shi C.C."/>
            <person name="Li W."/>
            <person name="Zhang Q.J."/>
            <person name="Zhang Y."/>
            <person name="Li K."/>
            <person name="Lu H.F."/>
            <person name="Shi C."/>
            <person name="Zhu S.T."/>
            <person name="Xiao Z.Y."/>
            <person name="Nan H."/>
            <person name="Yue Y."/>
            <person name="Zhu X.G."/>
            <person name="Wu Y."/>
            <person name="Hong X.N."/>
            <person name="Fan G.Y."/>
            <person name="Tong Y."/>
            <person name="Zhang D."/>
            <person name="Mao C.L."/>
            <person name="Liu Y.L."/>
            <person name="Hao S.J."/>
            <person name="Liu W.Q."/>
            <person name="Lv M.Q."/>
            <person name="Zhang H.B."/>
            <person name="Liu Y."/>
            <person name="Hu-Tang G.R."/>
            <person name="Wang J.P."/>
            <person name="Wang J.H."/>
            <person name="Sun Y.H."/>
            <person name="Ni S.B."/>
            <person name="Chen W.B."/>
            <person name="Zhang X.C."/>
            <person name="Jiao Y.N."/>
            <person name="Eichler E.E."/>
            <person name="Li G.H."/>
            <person name="Liu X."/>
            <person name="Gao L.Z."/>
        </authorList>
    </citation>
    <scope>NUCLEOTIDE SEQUENCE [LARGE SCALE GENOMIC DNA]</scope>
    <source>
        <strain evidence="4">cv. GT1</strain>
        <tissue evidence="3">Leaf</tissue>
    </source>
</reference>
<evidence type="ECO:0000313" key="4">
    <source>
        <dbReference type="Proteomes" id="UP000467840"/>
    </source>
</evidence>
<proteinExistence type="predicted"/>
<organism evidence="3 4">
    <name type="scientific">Hevea brasiliensis</name>
    <name type="common">Para rubber tree</name>
    <name type="synonym">Siphonia brasiliensis</name>
    <dbReference type="NCBI Taxonomy" id="3981"/>
    <lineage>
        <taxon>Eukaryota</taxon>
        <taxon>Viridiplantae</taxon>
        <taxon>Streptophyta</taxon>
        <taxon>Embryophyta</taxon>
        <taxon>Tracheophyta</taxon>
        <taxon>Spermatophyta</taxon>
        <taxon>Magnoliopsida</taxon>
        <taxon>eudicotyledons</taxon>
        <taxon>Gunneridae</taxon>
        <taxon>Pentapetalae</taxon>
        <taxon>rosids</taxon>
        <taxon>fabids</taxon>
        <taxon>Malpighiales</taxon>
        <taxon>Euphorbiaceae</taxon>
        <taxon>Crotonoideae</taxon>
        <taxon>Micrandreae</taxon>
        <taxon>Hevea</taxon>
    </lineage>
</organism>
<dbReference type="PANTHER" id="PTHR31325">
    <property type="entry name" value="OS01G0798800 PROTEIN-RELATED"/>
    <property type="match status" value="1"/>
</dbReference>
<evidence type="ECO:0000256" key="1">
    <source>
        <dbReference type="SAM" id="Phobius"/>
    </source>
</evidence>
<evidence type="ECO:0000259" key="2">
    <source>
        <dbReference type="Pfam" id="PF13968"/>
    </source>
</evidence>
<feature type="transmembrane region" description="Helical" evidence="1">
    <location>
        <begin position="337"/>
        <end position="358"/>
    </location>
</feature>
<dbReference type="Proteomes" id="UP000467840">
    <property type="component" value="Chromosome 5"/>
</dbReference>
<feature type="transmembrane region" description="Helical" evidence="1">
    <location>
        <begin position="306"/>
        <end position="325"/>
    </location>
</feature>
<dbReference type="AlphaFoldDB" id="A0A6A6NH14"/>
<protein>
    <recommendedName>
        <fullName evidence="2">DUF4220 domain-containing protein</fullName>
    </recommendedName>
</protein>
<gene>
    <name evidence="3" type="ORF">GH714_013584</name>
</gene>
<feature type="transmembrane region" description="Helical" evidence="1">
    <location>
        <begin position="17"/>
        <end position="36"/>
    </location>
</feature>
<feature type="domain" description="DUF4220" evidence="2">
    <location>
        <begin position="51"/>
        <end position="365"/>
    </location>
</feature>
<evidence type="ECO:0000313" key="3">
    <source>
        <dbReference type="EMBL" id="KAF2324396.1"/>
    </source>
</evidence>
<comment type="caution">
    <text evidence="3">The sequence shown here is derived from an EMBL/GenBank/DDBJ whole genome shotgun (WGS) entry which is preliminary data.</text>
</comment>
<feature type="transmembrane region" description="Helical" evidence="1">
    <location>
        <begin position="48"/>
        <end position="69"/>
    </location>
</feature>
<accession>A0A6A6NH14</accession>